<keyword evidence="4" id="KW-1185">Reference proteome</keyword>
<dbReference type="OrthoDB" id="676979at2759"/>
<evidence type="ECO:0000256" key="1">
    <source>
        <dbReference type="SAM" id="MobiDB-lite"/>
    </source>
</evidence>
<dbReference type="AlphaFoldDB" id="A0A4Z2IX69"/>
<evidence type="ECO:0000313" key="4">
    <source>
        <dbReference type="Proteomes" id="UP000314294"/>
    </source>
</evidence>
<protein>
    <submittedName>
        <fullName evidence="3">Uncharacterized protein</fullName>
    </submittedName>
</protein>
<feature type="signal peptide" evidence="2">
    <location>
        <begin position="1"/>
        <end position="22"/>
    </location>
</feature>
<feature type="chain" id="PRO_5021327366" evidence="2">
    <location>
        <begin position="23"/>
        <end position="194"/>
    </location>
</feature>
<comment type="caution">
    <text evidence="3">The sequence shown here is derived from an EMBL/GenBank/DDBJ whole genome shotgun (WGS) entry which is preliminary data.</text>
</comment>
<feature type="region of interest" description="Disordered" evidence="1">
    <location>
        <begin position="151"/>
        <end position="194"/>
    </location>
</feature>
<gene>
    <name evidence="3" type="ORF">EYF80_007478</name>
</gene>
<reference evidence="3 4" key="1">
    <citation type="submission" date="2019-03" db="EMBL/GenBank/DDBJ databases">
        <title>First draft genome of Liparis tanakae, snailfish: a comprehensive survey of snailfish specific genes.</title>
        <authorList>
            <person name="Kim W."/>
            <person name="Song I."/>
            <person name="Jeong J.-H."/>
            <person name="Kim D."/>
            <person name="Kim S."/>
            <person name="Ryu S."/>
            <person name="Song J.Y."/>
            <person name="Lee S.K."/>
        </authorList>
    </citation>
    <scope>NUCLEOTIDE SEQUENCE [LARGE SCALE GENOMIC DNA]</scope>
    <source>
        <tissue evidence="3">Muscle</tissue>
    </source>
</reference>
<dbReference type="Proteomes" id="UP000314294">
    <property type="component" value="Unassembled WGS sequence"/>
</dbReference>
<accession>A0A4Z2IX69</accession>
<organism evidence="3 4">
    <name type="scientific">Liparis tanakae</name>
    <name type="common">Tanaka's snailfish</name>
    <dbReference type="NCBI Taxonomy" id="230148"/>
    <lineage>
        <taxon>Eukaryota</taxon>
        <taxon>Metazoa</taxon>
        <taxon>Chordata</taxon>
        <taxon>Craniata</taxon>
        <taxon>Vertebrata</taxon>
        <taxon>Euteleostomi</taxon>
        <taxon>Actinopterygii</taxon>
        <taxon>Neopterygii</taxon>
        <taxon>Teleostei</taxon>
        <taxon>Neoteleostei</taxon>
        <taxon>Acanthomorphata</taxon>
        <taxon>Eupercaria</taxon>
        <taxon>Perciformes</taxon>
        <taxon>Cottioidei</taxon>
        <taxon>Cottales</taxon>
        <taxon>Liparidae</taxon>
        <taxon>Liparis</taxon>
    </lineage>
</organism>
<dbReference type="EMBL" id="SRLO01000040">
    <property type="protein sequence ID" value="TNN82357.1"/>
    <property type="molecule type" value="Genomic_DNA"/>
</dbReference>
<proteinExistence type="predicted"/>
<feature type="compositionally biased region" description="Acidic residues" evidence="1">
    <location>
        <begin position="163"/>
        <end position="194"/>
    </location>
</feature>
<name>A0A4Z2IX69_9TELE</name>
<sequence length="194" mass="21652">MKMPKTWMTSICLCVTFLSGQGLNSLHDVDSFLETSSETSILETAAPIDTGETLLGTYALSMTLPSVTEDERLQKEAAEEREHQGAEFRKLEAGRRRRRGAWGKRKHAATVEATAYRIAGIGQPLTGWGKRGKGEETSALIAALKELHAEKQRLMDQGKTQEEEGEGEDDDDEDDDDDDDDDDEEEEEEEEEEV</sequence>
<evidence type="ECO:0000313" key="3">
    <source>
        <dbReference type="EMBL" id="TNN82357.1"/>
    </source>
</evidence>
<feature type="compositionally biased region" description="Basic and acidic residues" evidence="1">
    <location>
        <begin position="151"/>
        <end position="162"/>
    </location>
</feature>
<keyword evidence="2" id="KW-0732">Signal</keyword>
<evidence type="ECO:0000256" key="2">
    <source>
        <dbReference type="SAM" id="SignalP"/>
    </source>
</evidence>